<dbReference type="InterPro" id="IPR005501">
    <property type="entry name" value="LamB/YcsF/PxpA-like"/>
</dbReference>
<gene>
    <name evidence="1" type="ORF">OF122_10635</name>
</gene>
<evidence type="ECO:0000313" key="2">
    <source>
        <dbReference type="Proteomes" id="UP001163882"/>
    </source>
</evidence>
<evidence type="ECO:0000313" key="1">
    <source>
        <dbReference type="EMBL" id="UYQ70538.1"/>
    </source>
</evidence>
<dbReference type="InterPro" id="IPR011330">
    <property type="entry name" value="Glyco_hydro/deAcase_b/a-brl"/>
</dbReference>
<keyword evidence="2" id="KW-1185">Reference proteome</keyword>
<dbReference type="Gene3D" id="3.20.20.370">
    <property type="entry name" value="Glycoside hydrolase/deacetylase"/>
    <property type="match status" value="1"/>
</dbReference>
<proteinExistence type="predicted"/>
<dbReference type="NCBIfam" id="NF003814">
    <property type="entry name" value="PRK05406.1-3"/>
    <property type="match status" value="1"/>
</dbReference>
<dbReference type="EMBL" id="CP107716">
    <property type="protein sequence ID" value="UYQ70538.1"/>
    <property type="molecule type" value="Genomic_DNA"/>
</dbReference>
<dbReference type="SUPFAM" id="SSF88713">
    <property type="entry name" value="Glycoside hydrolase/deacetylase"/>
    <property type="match status" value="1"/>
</dbReference>
<sequence length="243" mass="25237">MEALIDLNADLGEGIGDDLAMLEIVTSASIACGGHAGNEQTMRAAIKGALANSVRIGAHPGFEDPDNFGRRRLDLPFETVRSQVLAQIARLASVAAEEGASIAYLKLHGALANMAAENEALSRAIFAGVAERYSGIAILALAASAQEKAAQELGLPIIAEAYADRAYTPDGLLADRNLPGSVLEDTASVVAQCLRLAEHGEIVAIDGTVFQSSARSICLHGDTPGAIGHARAVRNALKTRGLM</sequence>
<dbReference type="CDD" id="cd10787">
    <property type="entry name" value="LamB_YcsF_like"/>
    <property type="match status" value="1"/>
</dbReference>
<dbReference type="Proteomes" id="UP001163882">
    <property type="component" value="Chromosome"/>
</dbReference>
<organism evidence="1 2">
    <name type="scientific">Pelagibacterium flavum</name>
    <dbReference type="NCBI Taxonomy" id="2984530"/>
    <lineage>
        <taxon>Bacteria</taxon>
        <taxon>Pseudomonadati</taxon>
        <taxon>Pseudomonadota</taxon>
        <taxon>Alphaproteobacteria</taxon>
        <taxon>Hyphomicrobiales</taxon>
        <taxon>Devosiaceae</taxon>
        <taxon>Pelagibacterium</taxon>
    </lineage>
</organism>
<dbReference type="PANTHER" id="PTHR30292">
    <property type="entry name" value="UNCHARACTERIZED PROTEIN YBGL-RELATED"/>
    <property type="match status" value="1"/>
</dbReference>
<reference evidence="1" key="1">
    <citation type="submission" date="2022-10" db="EMBL/GenBank/DDBJ databases">
        <title>YIM 151497 complete genome.</title>
        <authorList>
            <person name="Chen X."/>
        </authorList>
    </citation>
    <scope>NUCLEOTIDE SEQUENCE</scope>
    <source>
        <strain evidence="1">YIM 151497</strain>
    </source>
</reference>
<dbReference type="RefSeq" id="WP_264224230.1">
    <property type="nucleotide sequence ID" value="NZ_CP107716.1"/>
</dbReference>
<protein>
    <submittedName>
        <fullName evidence="1">LamB/YcsF family protein</fullName>
    </submittedName>
</protein>
<accession>A0ABY6IIZ4</accession>
<dbReference type="PANTHER" id="PTHR30292:SF0">
    <property type="entry name" value="5-OXOPROLINASE SUBUNIT A"/>
    <property type="match status" value="1"/>
</dbReference>
<name>A0ABY6IIZ4_9HYPH</name>
<dbReference type="Pfam" id="PF03746">
    <property type="entry name" value="LamB_YcsF"/>
    <property type="match status" value="1"/>
</dbReference>